<protein>
    <submittedName>
        <fullName evidence="1">SUKH-3 immunity protein</fullName>
    </submittedName>
</protein>
<organism evidence="1 2">
    <name type="scientific">Ruminococcus flavefaciens</name>
    <dbReference type="NCBI Taxonomy" id="1265"/>
    <lineage>
        <taxon>Bacteria</taxon>
        <taxon>Bacillati</taxon>
        <taxon>Bacillota</taxon>
        <taxon>Clostridia</taxon>
        <taxon>Eubacteriales</taxon>
        <taxon>Oscillospiraceae</taxon>
        <taxon>Ruminococcus</taxon>
    </lineage>
</organism>
<dbReference type="Pfam" id="PF14433">
    <property type="entry name" value="SUKH-3"/>
    <property type="match status" value="1"/>
</dbReference>
<dbReference type="AlphaFoldDB" id="A0A1H6JC06"/>
<name>A0A1H6JC06_RUMFL</name>
<dbReference type="InterPro" id="IPR025850">
    <property type="entry name" value="SUKH-3"/>
</dbReference>
<accession>A0A1H6JC06</accession>
<dbReference type="OrthoDB" id="1822315at2"/>
<dbReference type="Proteomes" id="UP000183190">
    <property type="component" value="Unassembled WGS sequence"/>
</dbReference>
<evidence type="ECO:0000313" key="1">
    <source>
        <dbReference type="EMBL" id="SEH59715.1"/>
    </source>
</evidence>
<dbReference type="EMBL" id="FNWV01000005">
    <property type="protein sequence ID" value="SEH59715.1"/>
    <property type="molecule type" value="Genomic_DNA"/>
</dbReference>
<proteinExistence type="predicted"/>
<gene>
    <name evidence="1" type="ORF">SAMN02910265_01615</name>
</gene>
<reference evidence="1 2" key="1">
    <citation type="submission" date="2016-10" db="EMBL/GenBank/DDBJ databases">
        <authorList>
            <person name="de Groot N.N."/>
        </authorList>
    </citation>
    <scope>NUCLEOTIDE SEQUENCE [LARGE SCALE GENOMIC DNA]</scope>
    <source>
        <strain evidence="1 2">YAD2003</strain>
    </source>
</reference>
<sequence length="148" mass="16809">MISNIEEILISAGWIPGRCINIDSYMEWFISEGYSPTESIKSFLHEFGGLTISIPYKNSFDQGVATKKVIIDPEENGFEYEFIHKYNSYFKEQLFPIGTSESTIDYFMDTNGAIYAIFGDVGAKWGNSIYEVITKITNGNISKFVSLY</sequence>
<evidence type="ECO:0000313" key="2">
    <source>
        <dbReference type="Proteomes" id="UP000183190"/>
    </source>
</evidence>
<dbReference type="RefSeq" id="WP_074716213.1">
    <property type="nucleotide sequence ID" value="NZ_FNWV01000005.1"/>
</dbReference>